<reference evidence="2" key="1">
    <citation type="journal article" date="2024" name="J. Gen. Virol.">
        <title>Novel phages of Pseudomonas syringae unveil numerous potential auxiliary metabolic genes.</title>
        <authorList>
            <person name="Feltin C."/>
            <person name="Garneau J.R."/>
            <person name="Morris C.E."/>
            <person name="Berard A."/>
            <person name="Torres-Barcelo C."/>
        </authorList>
    </citation>
    <scope>NUCLEOTIDE SEQUENCE</scope>
</reference>
<protein>
    <submittedName>
        <fullName evidence="2">Uncharacterized protein</fullName>
    </submittedName>
</protein>
<proteinExistence type="predicted"/>
<keyword evidence="1" id="KW-0812">Transmembrane</keyword>
<feature type="transmembrane region" description="Helical" evidence="1">
    <location>
        <begin position="29"/>
        <end position="47"/>
    </location>
</feature>
<evidence type="ECO:0000256" key="1">
    <source>
        <dbReference type="SAM" id="Phobius"/>
    </source>
</evidence>
<accession>A0AAU6W507</accession>
<keyword evidence="1" id="KW-1133">Transmembrane helix</keyword>
<organism evidence="2">
    <name type="scientific">Pseudomonas phage Cygsa01</name>
    <dbReference type="NCBI Taxonomy" id="3138529"/>
    <lineage>
        <taxon>Viruses</taxon>
    </lineage>
</organism>
<sequence>MSIFETAQWYLAIAWKHLKAFLRRRNTNIRFFLGYIAPGLTVVSIPYNKMTLTLRADGWLLFSDGSSTDAVPLHWAQPNYVEAIVTAMGYDPKKVIEYHG</sequence>
<name>A0AAU6W507_9VIRU</name>
<keyword evidence="1" id="KW-0472">Membrane</keyword>
<evidence type="ECO:0000313" key="2">
    <source>
        <dbReference type="EMBL" id="XAI71189.1"/>
    </source>
</evidence>
<gene>
    <name evidence="2" type="ORF">Cygsa01_00143</name>
</gene>
<dbReference type="EMBL" id="PP179332">
    <property type="protein sequence ID" value="XAI71189.1"/>
    <property type="molecule type" value="Genomic_DNA"/>
</dbReference>